<evidence type="ECO:0000256" key="5">
    <source>
        <dbReference type="ARBA" id="ARBA00022556"/>
    </source>
</evidence>
<name>S9PAT9_CYSF2</name>
<keyword evidence="8 11" id="KW-1133">Transmembrane helix</keyword>
<comment type="caution">
    <text evidence="13">The sequence shown here is derived from an EMBL/GenBank/DDBJ whole genome shotgun (WGS) entry which is preliminary data.</text>
</comment>
<evidence type="ECO:0000256" key="9">
    <source>
        <dbReference type="ARBA" id="ARBA00023098"/>
    </source>
</evidence>
<feature type="transmembrane region" description="Helical" evidence="11">
    <location>
        <begin position="146"/>
        <end position="166"/>
    </location>
</feature>
<sequence>MPVSTTVFLVILLSAVLHAGWNAAVKASGDRTLSMATVSMAGSFMCILALPFVKAPPPEAWPWMFAGFLGSFGTQAILARAYSTGELSVAYPLTRGLAPVTVTAAGALLFAEVPGWLGLAGVVAIALGVALLAADSMRAGGHAGTSTLGLALSAAVITALYTLANAKGARLSPSALDYAVWSSVPNGVVWFGVMLVQRRDLKQHLRTDALRSLGGGLVSNVAYVLVLWCMRQAPVALVSALRETSVLFSILMGVFWLKERATAWRWMAGGMICSGLVLLRSA</sequence>
<evidence type="ECO:0000256" key="10">
    <source>
        <dbReference type="ARBA" id="ARBA00023136"/>
    </source>
</evidence>
<feature type="transmembrane region" description="Helical" evidence="11">
    <location>
        <begin position="209"/>
        <end position="228"/>
    </location>
</feature>
<feature type="transmembrane region" description="Helical" evidence="11">
    <location>
        <begin position="6"/>
        <end position="25"/>
    </location>
</feature>
<dbReference type="InterPro" id="IPR000620">
    <property type="entry name" value="EamA_dom"/>
</dbReference>
<feature type="transmembrane region" description="Helical" evidence="11">
    <location>
        <begin position="234"/>
        <end position="257"/>
    </location>
</feature>
<dbReference type="PANTHER" id="PTHR30561">
    <property type="entry name" value="SMR FAMILY PROTON-DEPENDENT DRUG EFFLUX TRANSPORTER SUGE"/>
    <property type="match status" value="1"/>
</dbReference>
<keyword evidence="3" id="KW-0444">Lipid biosynthesis</keyword>
<protein>
    <recommendedName>
        <fullName evidence="12">EamA domain-containing protein</fullName>
    </recommendedName>
</protein>
<feature type="domain" description="EamA" evidence="12">
    <location>
        <begin position="148"/>
        <end position="279"/>
    </location>
</feature>
<dbReference type="GO" id="GO:0009103">
    <property type="term" value="P:lipopolysaccharide biosynthetic process"/>
    <property type="evidence" value="ECO:0007669"/>
    <property type="project" value="UniProtKB-KW"/>
</dbReference>
<proteinExistence type="predicted"/>
<feature type="transmembrane region" description="Helical" evidence="11">
    <location>
        <begin position="60"/>
        <end position="82"/>
    </location>
</feature>
<feature type="transmembrane region" description="Helical" evidence="11">
    <location>
        <begin position="178"/>
        <end position="197"/>
    </location>
</feature>
<dbReference type="SUPFAM" id="SSF103481">
    <property type="entry name" value="Multidrug resistance efflux transporter EmrE"/>
    <property type="match status" value="2"/>
</dbReference>
<evidence type="ECO:0000256" key="4">
    <source>
        <dbReference type="ARBA" id="ARBA00022519"/>
    </source>
</evidence>
<keyword evidence="6 11" id="KW-0812">Transmembrane</keyword>
<evidence type="ECO:0000259" key="12">
    <source>
        <dbReference type="Pfam" id="PF00892"/>
    </source>
</evidence>
<evidence type="ECO:0000313" key="13">
    <source>
        <dbReference type="EMBL" id="EPX59387.1"/>
    </source>
</evidence>
<evidence type="ECO:0000256" key="7">
    <source>
        <dbReference type="ARBA" id="ARBA00022985"/>
    </source>
</evidence>
<keyword evidence="7" id="KW-0448">Lipopolysaccharide biosynthesis</keyword>
<dbReference type="Pfam" id="PF00892">
    <property type="entry name" value="EamA"/>
    <property type="match status" value="1"/>
</dbReference>
<keyword evidence="4" id="KW-0997">Cell inner membrane</keyword>
<comment type="subcellular location">
    <subcellularLocation>
        <location evidence="1">Cell membrane</location>
        <topology evidence="1">Multi-pass membrane protein</topology>
    </subcellularLocation>
</comment>
<keyword evidence="5" id="KW-0441">Lipid A biosynthesis</keyword>
<evidence type="ECO:0000256" key="8">
    <source>
        <dbReference type="ARBA" id="ARBA00022989"/>
    </source>
</evidence>
<dbReference type="Gene3D" id="1.10.3730.20">
    <property type="match status" value="2"/>
</dbReference>
<keyword evidence="14" id="KW-1185">Reference proteome</keyword>
<dbReference type="InterPro" id="IPR037185">
    <property type="entry name" value="EmrE-like"/>
</dbReference>
<reference evidence="13" key="1">
    <citation type="submission" date="2013-05" db="EMBL/GenBank/DDBJ databases">
        <title>Genome assembly of Cystobacter fuscus DSM 2262.</title>
        <authorList>
            <person name="Sharma G."/>
            <person name="Khatri I."/>
            <person name="Kaur C."/>
            <person name="Mayilraj S."/>
            <person name="Subramanian S."/>
        </authorList>
    </citation>
    <scope>NUCLEOTIDE SEQUENCE [LARGE SCALE GENOMIC DNA]</scope>
    <source>
        <strain evidence="13">DSM 2262</strain>
    </source>
</reference>
<evidence type="ECO:0000256" key="11">
    <source>
        <dbReference type="SAM" id="Phobius"/>
    </source>
</evidence>
<dbReference type="GO" id="GO:0005886">
    <property type="term" value="C:plasma membrane"/>
    <property type="evidence" value="ECO:0007669"/>
    <property type="project" value="UniProtKB-SubCell"/>
</dbReference>
<dbReference type="Proteomes" id="UP000011682">
    <property type="component" value="Unassembled WGS sequence"/>
</dbReference>
<dbReference type="PANTHER" id="PTHR30561:SF9">
    <property type="entry name" value="4-AMINO-4-DEOXY-L-ARABINOSE-PHOSPHOUNDECAPRENOL FLIPPASE SUBUNIT ARNF-RELATED"/>
    <property type="match status" value="1"/>
</dbReference>
<organism evidence="13 14">
    <name type="scientific">Cystobacter fuscus (strain ATCC 25194 / DSM 2262 / NBRC 100088 / M29)</name>
    <dbReference type="NCBI Taxonomy" id="1242864"/>
    <lineage>
        <taxon>Bacteria</taxon>
        <taxon>Pseudomonadati</taxon>
        <taxon>Myxococcota</taxon>
        <taxon>Myxococcia</taxon>
        <taxon>Myxococcales</taxon>
        <taxon>Cystobacterineae</taxon>
        <taxon>Archangiaceae</taxon>
        <taxon>Cystobacter</taxon>
    </lineage>
</organism>
<feature type="transmembrane region" description="Helical" evidence="11">
    <location>
        <begin position="89"/>
        <end position="110"/>
    </location>
</feature>
<evidence type="ECO:0000256" key="1">
    <source>
        <dbReference type="ARBA" id="ARBA00004651"/>
    </source>
</evidence>
<dbReference type="AlphaFoldDB" id="S9PAT9"/>
<keyword evidence="2" id="KW-1003">Cell membrane</keyword>
<accession>S9PAT9</accession>
<feature type="transmembrane region" description="Helical" evidence="11">
    <location>
        <begin position="116"/>
        <end position="134"/>
    </location>
</feature>
<gene>
    <name evidence="13" type="ORF">D187_002877</name>
</gene>
<dbReference type="eggNOG" id="COG0697">
    <property type="taxonomic scope" value="Bacteria"/>
</dbReference>
<evidence type="ECO:0000256" key="3">
    <source>
        <dbReference type="ARBA" id="ARBA00022516"/>
    </source>
</evidence>
<feature type="transmembrane region" description="Helical" evidence="11">
    <location>
        <begin position="32"/>
        <end position="54"/>
    </location>
</feature>
<keyword evidence="9" id="KW-0443">Lipid metabolism</keyword>
<dbReference type="GO" id="GO:0022857">
    <property type="term" value="F:transmembrane transporter activity"/>
    <property type="evidence" value="ECO:0007669"/>
    <property type="project" value="InterPro"/>
</dbReference>
<evidence type="ECO:0000313" key="14">
    <source>
        <dbReference type="Proteomes" id="UP000011682"/>
    </source>
</evidence>
<evidence type="ECO:0000256" key="6">
    <source>
        <dbReference type="ARBA" id="ARBA00022692"/>
    </source>
</evidence>
<dbReference type="GO" id="GO:0009245">
    <property type="term" value="P:lipid A biosynthetic process"/>
    <property type="evidence" value="ECO:0007669"/>
    <property type="project" value="UniProtKB-KW"/>
</dbReference>
<keyword evidence="10 11" id="KW-0472">Membrane</keyword>
<dbReference type="InterPro" id="IPR000390">
    <property type="entry name" value="Small_drug/metabolite_transptr"/>
</dbReference>
<evidence type="ECO:0000256" key="2">
    <source>
        <dbReference type="ARBA" id="ARBA00022475"/>
    </source>
</evidence>
<dbReference type="EMBL" id="ANAH02000017">
    <property type="protein sequence ID" value="EPX59387.1"/>
    <property type="molecule type" value="Genomic_DNA"/>
</dbReference>